<reference evidence="2" key="1">
    <citation type="submission" date="2016-06" db="EMBL/GenBank/DDBJ databases">
        <authorList>
            <person name="Nascimento L."/>
            <person name="Pereira R.V."/>
            <person name="Martins L.F."/>
            <person name="Quaggio R.B."/>
            <person name="Silva A.M."/>
            <person name="Setubal J.C."/>
        </authorList>
    </citation>
    <scope>NUCLEOTIDE SEQUENCE [LARGE SCALE GENOMIC DNA]</scope>
</reference>
<comment type="caution">
    <text evidence="1">The sequence shown here is derived from an EMBL/GenBank/DDBJ whole genome shotgun (WGS) entry which is preliminary data.</text>
</comment>
<evidence type="ECO:0000313" key="2">
    <source>
        <dbReference type="Proteomes" id="UP000196475"/>
    </source>
</evidence>
<accession>A0A1Y3PH55</accession>
<dbReference type="EMBL" id="LZRT01000087">
    <property type="protein sequence ID" value="OUM86682.1"/>
    <property type="molecule type" value="Genomic_DNA"/>
</dbReference>
<proteinExistence type="predicted"/>
<organism evidence="1 2">
    <name type="scientific">Bacillus thermozeamaize</name>
    <dbReference type="NCBI Taxonomy" id="230954"/>
    <lineage>
        <taxon>Bacteria</taxon>
        <taxon>Bacillati</taxon>
        <taxon>Bacillota</taxon>
        <taxon>Bacilli</taxon>
        <taxon>Bacillales</taxon>
        <taxon>Bacillaceae</taxon>
        <taxon>Bacillus</taxon>
    </lineage>
</organism>
<sequence>MKHVLNRTGNECYTLYELCFSIQFPKTVELGRRLWKKKSKMWFEHGSGAQKLYRILPLD</sequence>
<dbReference type="AlphaFoldDB" id="A0A1Y3PH55"/>
<protein>
    <submittedName>
        <fullName evidence="1">Uncharacterized protein</fullName>
    </submittedName>
</protein>
<dbReference type="Proteomes" id="UP000196475">
    <property type="component" value="Unassembled WGS sequence"/>
</dbReference>
<gene>
    <name evidence="1" type="ORF">BAA01_11805</name>
</gene>
<name>A0A1Y3PH55_9BACI</name>
<evidence type="ECO:0000313" key="1">
    <source>
        <dbReference type="EMBL" id="OUM86682.1"/>
    </source>
</evidence>